<reference evidence="3" key="1">
    <citation type="journal article" date="2010" name="Genome Biol.">
        <title>Genome sequence of the necrotrophic plant pathogen Pythium ultimum reveals original pathogenicity mechanisms and effector repertoire.</title>
        <authorList>
            <person name="Levesque C.A."/>
            <person name="Brouwer H."/>
            <person name="Cano L."/>
            <person name="Hamilton J.P."/>
            <person name="Holt C."/>
            <person name="Huitema E."/>
            <person name="Raffaele S."/>
            <person name="Robideau G.P."/>
            <person name="Thines M."/>
            <person name="Win J."/>
            <person name="Zerillo M.M."/>
            <person name="Beakes G.W."/>
            <person name="Boore J.L."/>
            <person name="Busam D."/>
            <person name="Dumas B."/>
            <person name="Ferriera S."/>
            <person name="Fuerstenberg S.I."/>
            <person name="Gachon C.M."/>
            <person name="Gaulin E."/>
            <person name="Govers F."/>
            <person name="Grenville-Briggs L."/>
            <person name="Horner N."/>
            <person name="Hostetler J."/>
            <person name="Jiang R.H."/>
            <person name="Johnson J."/>
            <person name="Krajaejun T."/>
            <person name="Lin H."/>
            <person name="Meijer H.J."/>
            <person name="Moore B."/>
            <person name="Morris P."/>
            <person name="Phuntmart V."/>
            <person name="Puiu D."/>
            <person name="Shetty J."/>
            <person name="Stajich J.E."/>
            <person name="Tripathy S."/>
            <person name="Wawra S."/>
            <person name="van West P."/>
            <person name="Whitty B.R."/>
            <person name="Coutinho P.M."/>
            <person name="Henrissat B."/>
            <person name="Martin F."/>
            <person name="Thomas P.D."/>
            <person name="Tyler B.M."/>
            <person name="De Vries R.P."/>
            <person name="Kamoun S."/>
            <person name="Yandell M."/>
            <person name="Tisserat N."/>
            <person name="Buell C.R."/>
        </authorList>
    </citation>
    <scope>NUCLEOTIDE SEQUENCE</scope>
    <source>
        <strain evidence="3">DAOM:BR144</strain>
    </source>
</reference>
<sequence length="137" mass="14278">MAAATAGTATVVIVAVVAVVVVANLVVVLSPSAFGDDSIEMYRVCVQTRAEIKMSGFGASSTTSGGTLEHADLLHLTRIEWDALHRLAAVSGELLVTALLSAATPEQHRLAVHEFMEHELTEARKSASPPASKLSGS</sequence>
<protein>
    <submittedName>
        <fullName evidence="2">Uncharacterized protein</fullName>
    </submittedName>
</protein>
<evidence type="ECO:0000256" key="1">
    <source>
        <dbReference type="SAM" id="Phobius"/>
    </source>
</evidence>
<keyword evidence="1" id="KW-1133">Transmembrane helix</keyword>
<dbReference type="Proteomes" id="UP000019132">
    <property type="component" value="Unassembled WGS sequence"/>
</dbReference>
<organism evidence="2 3">
    <name type="scientific">Globisporangium ultimum (strain ATCC 200006 / CBS 805.95 / DAOM BR144)</name>
    <name type="common">Pythium ultimum</name>
    <dbReference type="NCBI Taxonomy" id="431595"/>
    <lineage>
        <taxon>Eukaryota</taxon>
        <taxon>Sar</taxon>
        <taxon>Stramenopiles</taxon>
        <taxon>Oomycota</taxon>
        <taxon>Peronosporomycetes</taxon>
        <taxon>Pythiales</taxon>
        <taxon>Pythiaceae</taxon>
        <taxon>Globisporangium</taxon>
    </lineage>
</organism>
<dbReference type="EMBL" id="ADOS01000767">
    <property type="status" value="NOT_ANNOTATED_CDS"/>
    <property type="molecule type" value="Genomic_DNA"/>
</dbReference>
<evidence type="ECO:0000313" key="3">
    <source>
        <dbReference type="Proteomes" id="UP000019132"/>
    </source>
</evidence>
<accession>K3XDA9</accession>
<dbReference type="EnsemblProtists" id="PYU1_T015208">
    <property type="protein sequence ID" value="PYU1_T015208"/>
    <property type="gene ID" value="PYU1_G015177"/>
</dbReference>
<reference evidence="3" key="2">
    <citation type="submission" date="2010-04" db="EMBL/GenBank/DDBJ databases">
        <authorList>
            <person name="Buell R."/>
            <person name="Hamilton J."/>
            <person name="Hostetler J."/>
        </authorList>
    </citation>
    <scope>NUCLEOTIDE SEQUENCE [LARGE SCALE GENOMIC DNA]</scope>
    <source>
        <strain evidence="3">DAOM:BR144</strain>
    </source>
</reference>
<evidence type="ECO:0000313" key="2">
    <source>
        <dbReference type="EnsemblProtists" id="PYU1_T015208"/>
    </source>
</evidence>
<dbReference type="AlphaFoldDB" id="K3XDA9"/>
<keyword evidence="3" id="KW-1185">Reference proteome</keyword>
<dbReference type="eggNOG" id="ENOG502RHZS">
    <property type="taxonomic scope" value="Eukaryota"/>
</dbReference>
<keyword evidence="1" id="KW-0812">Transmembrane</keyword>
<proteinExistence type="predicted"/>
<keyword evidence="1" id="KW-0472">Membrane</keyword>
<dbReference type="InParanoid" id="K3XDA9"/>
<name>K3XDA9_GLOUD</name>
<dbReference type="VEuPathDB" id="FungiDB:PYU1_G015177"/>
<feature type="transmembrane region" description="Helical" evidence="1">
    <location>
        <begin position="6"/>
        <end position="29"/>
    </location>
</feature>
<reference evidence="2" key="3">
    <citation type="submission" date="2015-02" db="UniProtKB">
        <authorList>
            <consortium name="EnsemblProtists"/>
        </authorList>
    </citation>
    <scope>IDENTIFICATION</scope>
    <source>
        <strain evidence="2">DAOM BR144</strain>
    </source>
</reference>
<dbReference type="HOGENOM" id="CLU_1869255_0_0_1"/>